<dbReference type="PROSITE" id="PS50977">
    <property type="entry name" value="HTH_TETR_2"/>
    <property type="match status" value="1"/>
</dbReference>
<dbReference type="Gene3D" id="1.10.357.10">
    <property type="entry name" value="Tetracycline Repressor, domain 2"/>
    <property type="match status" value="1"/>
</dbReference>
<evidence type="ECO:0000313" key="6">
    <source>
        <dbReference type="EMBL" id="MAH63029.1"/>
    </source>
</evidence>
<keyword evidence="1" id="KW-0805">Transcription regulation</keyword>
<keyword evidence="3" id="KW-0804">Transcription</keyword>
<dbReference type="Pfam" id="PF00440">
    <property type="entry name" value="TetR_N"/>
    <property type="match status" value="1"/>
</dbReference>
<accession>A0A2D6YIL8</accession>
<dbReference type="AlphaFoldDB" id="A0A2D6YIL8"/>
<proteinExistence type="predicted"/>
<evidence type="ECO:0000259" key="5">
    <source>
        <dbReference type="PROSITE" id="PS50977"/>
    </source>
</evidence>
<dbReference type="GO" id="GO:0003700">
    <property type="term" value="F:DNA-binding transcription factor activity"/>
    <property type="evidence" value="ECO:0007669"/>
    <property type="project" value="TreeGrafter"/>
</dbReference>
<keyword evidence="2 4" id="KW-0238">DNA-binding</keyword>
<dbReference type="PROSITE" id="PS01081">
    <property type="entry name" value="HTH_TETR_1"/>
    <property type="match status" value="1"/>
</dbReference>
<dbReference type="InterPro" id="IPR001647">
    <property type="entry name" value="HTH_TetR"/>
</dbReference>
<evidence type="ECO:0000256" key="1">
    <source>
        <dbReference type="ARBA" id="ARBA00023015"/>
    </source>
</evidence>
<evidence type="ECO:0000256" key="3">
    <source>
        <dbReference type="ARBA" id="ARBA00023163"/>
    </source>
</evidence>
<evidence type="ECO:0000313" key="7">
    <source>
        <dbReference type="Proteomes" id="UP000226525"/>
    </source>
</evidence>
<dbReference type="FunFam" id="1.10.10.60:FF:000141">
    <property type="entry name" value="TetR family transcriptional regulator"/>
    <property type="match status" value="1"/>
</dbReference>
<sequence>MIVMEKKIQAAAEKLFLHYGFRKTSVEQIAREAGIGKGTIYNYFRNKEELFESCSRHWHNLVNEYLNKHCEDSLEQPARWIQKVELRLQFIRNLIGTSLVTESVMKELVEATFLLSDHEEELLEETLLLVDESQKRGVIRPELEKLKTAKLLLQMERLWVPRWLSLTDWETVCEEVKQLHELIWYGLHLPEQSSAVNKRDETPAF</sequence>
<feature type="DNA-binding region" description="H-T-H motif" evidence="4">
    <location>
        <begin position="25"/>
        <end position="44"/>
    </location>
</feature>
<comment type="caution">
    <text evidence="6">The sequence shown here is derived from an EMBL/GenBank/DDBJ whole genome shotgun (WGS) entry which is preliminary data.</text>
</comment>
<dbReference type="PANTHER" id="PTHR30055:SF234">
    <property type="entry name" value="HTH-TYPE TRANSCRIPTIONAL REGULATOR BETI"/>
    <property type="match status" value="1"/>
</dbReference>
<dbReference type="EMBL" id="NZEX01000071">
    <property type="protein sequence ID" value="MAH63029.1"/>
    <property type="molecule type" value="Genomic_DNA"/>
</dbReference>
<evidence type="ECO:0000256" key="2">
    <source>
        <dbReference type="ARBA" id="ARBA00023125"/>
    </source>
</evidence>
<dbReference type="GO" id="GO:0000976">
    <property type="term" value="F:transcription cis-regulatory region binding"/>
    <property type="evidence" value="ECO:0007669"/>
    <property type="project" value="TreeGrafter"/>
</dbReference>
<feature type="domain" description="HTH tetR-type" evidence="5">
    <location>
        <begin position="2"/>
        <end position="62"/>
    </location>
</feature>
<protein>
    <recommendedName>
        <fullName evidence="5">HTH tetR-type domain-containing protein</fullName>
    </recommendedName>
</protein>
<dbReference type="Proteomes" id="UP000226525">
    <property type="component" value="Unassembled WGS sequence"/>
</dbReference>
<dbReference type="InterPro" id="IPR009057">
    <property type="entry name" value="Homeodomain-like_sf"/>
</dbReference>
<gene>
    <name evidence="6" type="ORF">CMN54_06215</name>
</gene>
<dbReference type="SUPFAM" id="SSF46689">
    <property type="entry name" value="Homeodomain-like"/>
    <property type="match status" value="1"/>
</dbReference>
<reference evidence="7" key="1">
    <citation type="submission" date="2017-09" db="EMBL/GenBank/DDBJ databases">
        <title>The Reconstruction of 2,631 Draft Metagenome-Assembled Genomes from the Global Oceans.</title>
        <authorList>
            <person name="Tully B.J."/>
            <person name="Graham E.D."/>
            <person name="Heidelberg J.F."/>
        </authorList>
    </citation>
    <scope>NUCLEOTIDE SEQUENCE [LARGE SCALE GENOMIC DNA]</scope>
</reference>
<name>A0A2D6YIL8_9DELT</name>
<dbReference type="PRINTS" id="PR00455">
    <property type="entry name" value="HTHTETR"/>
</dbReference>
<dbReference type="PANTHER" id="PTHR30055">
    <property type="entry name" value="HTH-TYPE TRANSCRIPTIONAL REGULATOR RUTR"/>
    <property type="match status" value="1"/>
</dbReference>
<dbReference type="InterPro" id="IPR050109">
    <property type="entry name" value="HTH-type_TetR-like_transc_reg"/>
</dbReference>
<evidence type="ECO:0000256" key="4">
    <source>
        <dbReference type="PROSITE-ProRule" id="PRU00335"/>
    </source>
</evidence>
<organism evidence="6 7">
    <name type="scientific">SAR324 cluster bacterium</name>
    <dbReference type="NCBI Taxonomy" id="2024889"/>
    <lineage>
        <taxon>Bacteria</taxon>
        <taxon>Deltaproteobacteria</taxon>
        <taxon>SAR324 cluster</taxon>
    </lineage>
</organism>
<dbReference type="InterPro" id="IPR023772">
    <property type="entry name" value="DNA-bd_HTH_TetR-type_CS"/>
</dbReference>